<dbReference type="GO" id="GO:0019902">
    <property type="term" value="F:phosphatase binding"/>
    <property type="evidence" value="ECO:0007669"/>
    <property type="project" value="TreeGrafter"/>
</dbReference>
<dbReference type="PANTHER" id="PTHR22028:SF9">
    <property type="entry name" value="SFI1 SPINDLE BODY DOMAIN-CONTAINING PROTEIN"/>
    <property type="match status" value="1"/>
</dbReference>
<feature type="compositionally biased region" description="Low complexity" evidence="1">
    <location>
        <begin position="973"/>
        <end position="991"/>
    </location>
</feature>
<dbReference type="KEGG" id="vcn:VOLCADRAFT_91684"/>
<dbReference type="AlphaFoldDB" id="D8TXQ6"/>
<evidence type="ECO:0000313" key="2">
    <source>
        <dbReference type="EMBL" id="EFJ47681.1"/>
    </source>
</evidence>
<reference evidence="2 3" key="1">
    <citation type="journal article" date="2010" name="Science">
        <title>Genomic analysis of organismal complexity in the multicellular green alga Volvox carteri.</title>
        <authorList>
            <person name="Prochnik S.E."/>
            <person name="Umen J."/>
            <person name="Nedelcu A.M."/>
            <person name="Hallmann A."/>
            <person name="Miller S.M."/>
            <person name="Nishii I."/>
            <person name="Ferris P."/>
            <person name="Kuo A."/>
            <person name="Mitros T."/>
            <person name="Fritz-Laylin L.K."/>
            <person name="Hellsten U."/>
            <person name="Chapman J."/>
            <person name="Simakov O."/>
            <person name="Rensing S.A."/>
            <person name="Terry A."/>
            <person name="Pangilinan J."/>
            <person name="Kapitonov V."/>
            <person name="Jurka J."/>
            <person name="Salamov A."/>
            <person name="Shapiro H."/>
            <person name="Schmutz J."/>
            <person name="Grimwood J."/>
            <person name="Lindquist E."/>
            <person name="Lucas S."/>
            <person name="Grigoriev I.V."/>
            <person name="Schmitt R."/>
            <person name="Kirk D."/>
            <person name="Rokhsar D.S."/>
        </authorList>
    </citation>
    <scope>NUCLEOTIDE SEQUENCE [LARGE SCALE GENOMIC DNA]</scope>
    <source>
        <strain evidence="3">f. Nagariensis / Eve</strain>
    </source>
</reference>
<keyword evidence="3" id="KW-1185">Reference proteome</keyword>
<dbReference type="STRING" id="3068.D8TXQ6"/>
<evidence type="ECO:0000256" key="1">
    <source>
        <dbReference type="SAM" id="MobiDB-lite"/>
    </source>
</evidence>
<name>D8TXQ6_VOLCA</name>
<feature type="region of interest" description="Disordered" evidence="1">
    <location>
        <begin position="947"/>
        <end position="1009"/>
    </location>
</feature>
<accession>D8TXQ6</accession>
<feature type="compositionally biased region" description="Gly residues" evidence="1">
    <location>
        <begin position="953"/>
        <end position="972"/>
    </location>
</feature>
<feature type="region of interest" description="Disordered" evidence="1">
    <location>
        <begin position="893"/>
        <end position="924"/>
    </location>
</feature>
<dbReference type="OrthoDB" id="549859at2759"/>
<dbReference type="InParanoid" id="D8TXQ6"/>
<gene>
    <name evidence="2" type="ORF">VOLCADRAFT_91684</name>
</gene>
<dbReference type="GeneID" id="9615312"/>
<evidence type="ECO:0000313" key="3">
    <source>
        <dbReference type="Proteomes" id="UP000001058"/>
    </source>
</evidence>
<evidence type="ECO:0008006" key="4">
    <source>
        <dbReference type="Google" id="ProtNLM"/>
    </source>
</evidence>
<protein>
    <recommendedName>
        <fullName evidence="4">Sfi1 spindle body domain-containing protein</fullName>
    </recommendedName>
</protein>
<feature type="compositionally biased region" description="Acidic residues" evidence="1">
    <location>
        <begin position="908"/>
        <end position="923"/>
    </location>
</feature>
<proteinExistence type="predicted"/>
<dbReference type="RefSeq" id="XP_002951152.1">
    <property type="nucleotide sequence ID" value="XM_002951106.1"/>
</dbReference>
<dbReference type="EMBL" id="GL378343">
    <property type="protein sequence ID" value="EFJ47681.1"/>
    <property type="molecule type" value="Genomic_DNA"/>
</dbReference>
<dbReference type="Proteomes" id="UP000001058">
    <property type="component" value="Unassembled WGS sequence"/>
</dbReference>
<dbReference type="PANTHER" id="PTHR22028">
    <property type="entry name" value="SFI1 SPINDLE BODY DOMAIN-CONTAINING PROTEIN-RELATED"/>
    <property type="match status" value="1"/>
</dbReference>
<organism evidence="3">
    <name type="scientific">Volvox carteri f. nagariensis</name>
    <dbReference type="NCBI Taxonomy" id="3068"/>
    <lineage>
        <taxon>Eukaryota</taxon>
        <taxon>Viridiplantae</taxon>
        <taxon>Chlorophyta</taxon>
        <taxon>core chlorophytes</taxon>
        <taxon>Chlorophyceae</taxon>
        <taxon>CS clade</taxon>
        <taxon>Chlamydomonadales</taxon>
        <taxon>Volvocaceae</taxon>
        <taxon>Volvox</taxon>
    </lineage>
</organism>
<feature type="region of interest" description="Disordered" evidence="1">
    <location>
        <begin position="1075"/>
        <end position="1113"/>
    </location>
</feature>
<dbReference type="InterPro" id="IPR052270">
    <property type="entry name" value="CACF_protein"/>
</dbReference>
<sequence length="1218" mass="132874">MTRVLRKWHAWCERRRMKARRVAWAEAQHGAALGRKALMAWRRAVAVRHWKAAAAQRGAAFRRRYAARAALRRWRDAAASYRTARDAASAALAAAAAGMYTQKAAAAFVEWQAYAAERRRRRQRERYGMAYMRRWWQLVVIWGWRQRVARSRHLKTCGRVMQRVGRRLRLHLSWYRWWLAVEVLQGQRNTELRAVVLVRACWVTWRAMVEHWAVKRELLRAKAAAWGRAAAWQRRRALARLLRFWSCEAARRAAKAVAVCVAEGHWRRKALRGVVRAWRRYAWRQVMKHVVPEHRPHRLLRVALGGWLSHTRYKARKELGRRRAVRHRYPWGGWGFGGRDWADLSRLHSLHVARRVLHVWRHDFLPVAAAKRAAGRWADAQRRTSLSRRALAGWRLEATRLAAKRDRQREAAGFAALQLLRRVLVAWSTAPHLQETRRAAKAVRLEELVSELAAGTTRRLLAAWRQVAEDLVMKRFQDTRARASWRHCTLRRCMTSWALYLAHRRTATCLTARARTAYRHRVWRSVLEALARYAATRRAKRRAAAVASEHQRRLLLRRGMAALTWYGRYRAAKAREYIAARAQYVRRLQREGVAAWLQVGLELRQQRIEMLAARQARSLAQQLARVEPFARRWLNLVRHRRRQQQQLRFQTLPLEVNLTYPFSRPRGAAAAPAAASELAAAPAAPTASTGPRSLSAWPTTRTSAAAAYPVSASAVAAAAATGVRLVDAGTSIVAGGDSGGRLRHVAAAAVATTGMQQMRGRHTLATPAAATAFTTATTATSIMADGGRVGGTETGDFLLLPRRPATVACFGGAGGGGGQPADGSVRGLYDRPASLAVAGCGGPEQLPTAKAGAVTWSRVRPGTAHLVSDAAMAVGTTSTATTSVACAAAGIGTDSPGGGAGEAAAPSDMEDVEEAEEEEEEEAGAVALAMVAAAALLAGGRNVALHAEEHGGPRGGGGGGGGGGDGSGGDGQHGAAAIAAAPPSSAASAGITIHRPGRHPPDVLRLPSRGEGGVWAEEVEEEVHCGAGDGGYERRDYVLRVGVGEGDGGGGGFGRGGAASDDPNNLYQHERHRYHHQQNHQLNQTHSHQLRQPQQDGDGAERGVSSDPPGDEGELRELESVLRHCKRLKALLQELESADAVDGRPPVEDGVGGAATVTAAVDVAAAHAVAGPAEMAVVVRQQQAAQVRAALAALRPVVEDAAARLSKIRRLATEGSSL</sequence>